<protein>
    <submittedName>
        <fullName evidence="1">AMP-binding protein</fullName>
    </submittedName>
</protein>
<name>A0ACD5A487_9ACTN</name>
<evidence type="ECO:0000313" key="1">
    <source>
        <dbReference type="EMBL" id="WWQ61976.1"/>
    </source>
</evidence>
<reference evidence="1" key="1">
    <citation type="journal article" date="2025" name="Int. J. Syst. Evol. Microbiol.">
        <title>Streptomyces citrinus sp. nov., with yellow diffusible pigment.</title>
        <authorList>
            <person name="He Y."/>
            <person name="Yang E."/>
            <person name="Xu J."/>
            <person name="Sun Y."/>
            <person name="Sun L."/>
        </authorList>
    </citation>
    <scope>NUCLEOTIDE SEQUENCE</scope>
    <source>
        <strain evidence="1">Q6</strain>
    </source>
</reference>
<organism evidence="1 2">
    <name type="scientific">Streptomyces citrinus</name>
    <dbReference type="NCBI Taxonomy" id="3118173"/>
    <lineage>
        <taxon>Bacteria</taxon>
        <taxon>Bacillati</taxon>
        <taxon>Actinomycetota</taxon>
        <taxon>Actinomycetes</taxon>
        <taxon>Kitasatosporales</taxon>
        <taxon>Streptomycetaceae</taxon>
        <taxon>Streptomyces</taxon>
    </lineage>
</organism>
<sequence>MNRMTIPALVDAAAADHGERAFLTVDGTRRTYAQTRTAAATMAGALAARGCRPGDRVAALLSNSVELIDLVLGCAWLGAVVVPLNTALHGRLLRHALDESKPHFLYVGAEFADRVTEAGYAGEVWVTGSPQAPVPGVEQALDPHPSRPGDTAAILFTSGTTGPSRGVRCPHAQFAWWGRNVADSLRLTADDTLYTCLPLFHTNALNTLAQAMTVGASLVVDRRFSASRHWQRAAETGATCVYLLGAMAPMLLAQPQGPGDRAHRAWRGLGPGTPGPLWEVFRERFGVALVDGFGSTETNAIIGSVPEGCRPGYMGTVRDGFEARVVDTDLSDVPDGTPGELLVRTDQEHAFSLGYLGEQARESGSWWRTGDRVVREPDGWFRFVDRVKDCIRRRGENISSYEVETALRGHPGIAEAAAFPVPSELAEDEVMVAVVPRAGCQLDPADVARHCRGELPAFAVPRYVDVVATLPLTETGKVRKSVLRERGVTGGTWDRCG</sequence>
<dbReference type="Proteomes" id="UP001432251">
    <property type="component" value="Chromosome"/>
</dbReference>
<proteinExistence type="predicted"/>
<accession>A0ACD5A487</accession>
<gene>
    <name evidence="1" type="ORF">V2W30_00370</name>
</gene>
<dbReference type="EMBL" id="CP146022">
    <property type="protein sequence ID" value="WWQ61976.1"/>
    <property type="molecule type" value="Genomic_DNA"/>
</dbReference>
<evidence type="ECO:0000313" key="2">
    <source>
        <dbReference type="Proteomes" id="UP001432251"/>
    </source>
</evidence>
<keyword evidence="2" id="KW-1185">Reference proteome</keyword>